<gene>
    <name evidence="1" type="ORF">AmaxDRAFT_1564</name>
</gene>
<comment type="caution">
    <text evidence="1">The sequence shown here is derived from an EMBL/GenBank/DDBJ whole genome shotgun (WGS) entry which is preliminary data.</text>
</comment>
<evidence type="ECO:0000313" key="2">
    <source>
        <dbReference type="Proteomes" id="UP000004061"/>
    </source>
</evidence>
<proteinExistence type="predicted"/>
<evidence type="ECO:0000313" key="1">
    <source>
        <dbReference type="EMBL" id="EDZ95592.1"/>
    </source>
</evidence>
<name>B5VYH2_LIMMA</name>
<organism evidence="1 2">
    <name type="scientific">Limnospira maxima CS-328</name>
    <dbReference type="NCBI Taxonomy" id="513049"/>
    <lineage>
        <taxon>Bacteria</taxon>
        <taxon>Bacillati</taxon>
        <taxon>Cyanobacteriota</taxon>
        <taxon>Cyanophyceae</taxon>
        <taxon>Oscillatoriophycideae</taxon>
        <taxon>Oscillatoriales</taxon>
        <taxon>Sirenicapillariaceae</taxon>
        <taxon>Limnospira</taxon>
    </lineage>
</organism>
<dbReference type="Proteomes" id="UP000004061">
    <property type="component" value="Unassembled WGS sequence"/>
</dbReference>
<protein>
    <submittedName>
        <fullName evidence="1">Uncharacterized protein</fullName>
    </submittedName>
</protein>
<dbReference type="AlphaFoldDB" id="B5VYH2"/>
<keyword evidence="2" id="KW-1185">Reference proteome</keyword>
<sequence>MVQARHSVSLIMDGWQWSDFGNRFSLTPSVPRFNPRFVISETGGSYRLYSFPNHPKWVEVLLLSILGRYSCDFLNGIDLEFPALLSLYSKRWDIYTVKGLDWLKV</sequence>
<reference evidence="1 2" key="1">
    <citation type="journal article" date="2011" name="Appl. Environ. Microbiol.">
        <title>Contribution of a Sodium Ion Gradient to Energy Conservation during Fermentation in the Cyanobacterium Arthrospira (Spirulina) maxima CS-328.</title>
        <authorList>
            <person name="Carrieri D."/>
            <person name="Ananyev G."/>
            <person name="Lenz O."/>
            <person name="Bryant D.A."/>
            <person name="Dismukes G.C."/>
        </authorList>
    </citation>
    <scope>NUCLEOTIDE SEQUENCE [LARGE SCALE GENOMIC DNA]</scope>
    <source>
        <strain evidence="1 2">CS-328</strain>
    </source>
</reference>
<dbReference type="EMBL" id="ABYK01000009">
    <property type="protein sequence ID" value="EDZ95592.1"/>
    <property type="molecule type" value="Genomic_DNA"/>
</dbReference>
<accession>B5VYH2</accession>